<protein>
    <recommendedName>
        <fullName evidence="1">Stage 0 sporulation protein A homolog</fullName>
    </recommendedName>
</protein>
<dbReference type="Pfam" id="PF12833">
    <property type="entry name" value="HTH_18"/>
    <property type="match status" value="1"/>
</dbReference>
<dbReference type="InterPro" id="IPR018060">
    <property type="entry name" value="HTH_AraC"/>
</dbReference>
<dbReference type="Gene3D" id="1.10.10.60">
    <property type="entry name" value="Homeodomain-like"/>
    <property type="match status" value="2"/>
</dbReference>
<proteinExistence type="predicted"/>
<evidence type="ECO:0000256" key="5">
    <source>
        <dbReference type="ARBA" id="ARBA00024867"/>
    </source>
</evidence>
<dbReference type="SUPFAM" id="SSF52172">
    <property type="entry name" value="CheY-like"/>
    <property type="match status" value="1"/>
</dbReference>
<dbReference type="Gene3D" id="3.40.50.2300">
    <property type="match status" value="1"/>
</dbReference>
<dbReference type="CDD" id="cd17536">
    <property type="entry name" value="REC_YesN-like"/>
    <property type="match status" value="1"/>
</dbReference>
<evidence type="ECO:0000256" key="2">
    <source>
        <dbReference type="ARBA" id="ARBA00023015"/>
    </source>
</evidence>
<organism evidence="10 11">
    <name type="scientific">Candidatus Enterocloster excrementipullorum</name>
    <dbReference type="NCBI Taxonomy" id="2838559"/>
    <lineage>
        <taxon>Bacteria</taxon>
        <taxon>Bacillati</taxon>
        <taxon>Bacillota</taxon>
        <taxon>Clostridia</taxon>
        <taxon>Lachnospirales</taxon>
        <taxon>Lachnospiraceae</taxon>
        <taxon>Enterocloster</taxon>
    </lineage>
</organism>
<evidence type="ECO:0000259" key="9">
    <source>
        <dbReference type="PROSITE" id="PS50110"/>
    </source>
</evidence>
<dbReference type="Pfam" id="PF00072">
    <property type="entry name" value="Response_reg"/>
    <property type="match status" value="1"/>
</dbReference>
<accession>A0A9D2MZ29</accession>
<evidence type="ECO:0000256" key="3">
    <source>
        <dbReference type="ARBA" id="ARBA00023125"/>
    </source>
</evidence>
<evidence type="ECO:0000256" key="4">
    <source>
        <dbReference type="ARBA" id="ARBA00023163"/>
    </source>
</evidence>
<comment type="caution">
    <text evidence="10">The sequence shown here is derived from an EMBL/GenBank/DDBJ whole genome shotgun (WGS) entry which is preliminary data.</text>
</comment>
<dbReference type="InterPro" id="IPR011006">
    <property type="entry name" value="CheY-like_superfamily"/>
</dbReference>
<dbReference type="AlphaFoldDB" id="A0A9D2MZ29"/>
<dbReference type="SMART" id="SM00342">
    <property type="entry name" value="HTH_ARAC"/>
    <property type="match status" value="1"/>
</dbReference>
<keyword evidence="2" id="KW-0805">Transcription regulation</keyword>
<evidence type="ECO:0000313" key="10">
    <source>
        <dbReference type="EMBL" id="HJC05412.1"/>
    </source>
</evidence>
<dbReference type="GO" id="GO:0000160">
    <property type="term" value="P:phosphorelay signal transduction system"/>
    <property type="evidence" value="ECO:0007669"/>
    <property type="project" value="InterPro"/>
</dbReference>
<dbReference type="InterPro" id="IPR020449">
    <property type="entry name" value="Tscrpt_reg_AraC-type_HTH"/>
</dbReference>
<keyword evidence="4" id="KW-0804">Transcription</keyword>
<feature type="region of interest" description="Disordered" evidence="7">
    <location>
        <begin position="138"/>
        <end position="158"/>
    </location>
</feature>
<evidence type="ECO:0000313" key="11">
    <source>
        <dbReference type="Proteomes" id="UP000823910"/>
    </source>
</evidence>
<dbReference type="GO" id="GO:0003700">
    <property type="term" value="F:DNA-binding transcription factor activity"/>
    <property type="evidence" value="ECO:0007669"/>
    <property type="project" value="InterPro"/>
</dbReference>
<dbReference type="Proteomes" id="UP000823910">
    <property type="component" value="Unassembled WGS sequence"/>
</dbReference>
<keyword evidence="3" id="KW-0238">DNA-binding</keyword>
<dbReference type="InterPro" id="IPR009057">
    <property type="entry name" value="Homeodomain-like_sf"/>
</dbReference>
<keyword evidence="6" id="KW-0597">Phosphoprotein</keyword>
<reference evidence="10" key="1">
    <citation type="journal article" date="2021" name="PeerJ">
        <title>Extensive microbial diversity within the chicken gut microbiome revealed by metagenomics and culture.</title>
        <authorList>
            <person name="Gilroy R."/>
            <person name="Ravi A."/>
            <person name="Getino M."/>
            <person name="Pursley I."/>
            <person name="Horton D.L."/>
            <person name="Alikhan N.F."/>
            <person name="Baker D."/>
            <person name="Gharbi K."/>
            <person name="Hall N."/>
            <person name="Watson M."/>
            <person name="Adriaenssens E.M."/>
            <person name="Foster-Nyarko E."/>
            <person name="Jarju S."/>
            <person name="Secka A."/>
            <person name="Antonio M."/>
            <person name="Oren A."/>
            <person name="Chaudhuri R.R."/>
            <person name="La Ragione R."/>
            <person name="Hildebrand F."/>
            <person name="Pallen M.J."/>
        </authorList>
    </citation>
    <scope>NUCLEOTIDE SEQUENCE</scope>
    <source>
        <strain evidence="10">CHK180-15479</strain>
    </source>
</reference>
<dbReference type="GO" id="GO:0043565">
    <property type="term" value="F:sequence-specific DNA binding"/>
    <property type="evidence" value="ECO:0007669"/>
    <property type="project" value="InterPro"/>
</dbReference>
<evidence type="ECO:0000256" key="7">
    <source>
        <dbReference type="SAM" id="MobiDB-lite"/>
    </source>
</evidence>
<comment type="function">
    <text evidence="5">May play the central regulatory role in sporulation. It may be an element of the effector pathway responsible for the activation of sporulation genes in response to nutritional stress. Spo0A may act in concert with spo0H (a sigma factor) to control the expression of some genes that are critical to the sporulation process.</text>
</comment>
<dbReference type="PRINTS" id="PR00032">
    <property type="entry name" value="HTHARAC"/>
</dbReference>
<dbReference type="PROSITE" id="PS50110">
    <property type="entry name" value="RESPONSE_REGULATORY"/>
    <property type="match status" value="1"/>
</dbReference>
<sequence length="271" mass="31237">MIQLMIADDERIERFVLRKTLDKYLGDICQIYEAENGRQALALYREKHIQIAILDIEMPGINGIQAAEEIRRCDPDCCIIFLTAFDDFHYARQAVHVRAMEYLLKPYTERELLDVLDEAVRLTRRRLENTSPAPLLSAAPASAQAPAGPKTDADETDEENRSRILFLSQAIADYVHRNYQNEISMQDAAKAMNYSEAYFCKLFKQCFSCNFTAYLAEYRMEEAKKLLARPTVNIKDIGKAVGYGDSNYFTKVFRRYTGMSPSEYRAKLFIK</sequence>
<dbReference type="EMBL" id="DWWT01000017">
    <property type="protein sequence ID" value="HJC05412.1"/>
    <property type="molecule type" value="Genomic_DNA"/>
</dbReference>
<dbReference type="SUPFAM" id="SSF46689">
    <property type="entry name" value="Homeodomain-like"/>
    <property type="match status" value="2"/>
</dbReference>
<dbReference type="PROSITE" id="PS01124">
    <property type="entry name" value="HTH_ARAC_FAMILY_2"/>
    <property type="match status" value="1"/>
</dbReference>
<feature type="modified residue" description="4-aspartylphosphate" evidence="6">
    <location>
        <position position="55"/>
    </location>
</feature>
<evidence type="ECO:0000256" key="6">
    <source>
        <dbReference type="PROSITE-ProRule" id="PRU00169"/>
    </source>
</evidence>
<gene>
    <name evidence="10" type="ORF">H9704_04565</name>
</gene>
<dbReference type="PANTHER" id="PTHR43280">
    <property type="entry name" value="ARAC-FAMILY TRANSCRIPTIONAL REGULATOR"/>
    <property type="match status" value="1"/>
</dbReference>
<evidence type="ECO:0000259" key="8">
    <source>
        <dbReference type="PROSITE" id="PS01124"/>
    </source>
</evidence>
<feature type="domain" description="HTH araC/xylS-type" evidence="8">
    <location>
        <begin position="169"/>
        <end position="267"/>
    </location>
</feature>
<reference evidence="10" key="2">
    <citation type="submission" date="2021-04" db="EMBL/GenBank/DDBJ databases">
        <authorList>
            <person name="Gilroy R."/>
        </authorList>
    </citation>
    <scope>NUCLEOTIDE SEQUENCE</scope>
    <source>
        <strain evidence="10">CHK180-15479</strain>
    </source>
</reference>
<dbReference type="InterPro" id="IPR001789">
    <property type="entry name" value="Sig_transdc_resp-reg_receiver"/>
</dbReference>
<feature type="compositionally biased region" description="Low complexity" evidence="7">
    <location>
        <begin position="138"/>
        <end position="147"/>
    </location>
</feature>
<feature type="domain" description="Response regulatory" evidence="9">
    <location>
        <begin position="3"/>
        <end position="120"/>
    </location>
</feature>
<dbReference type="SMART" id="SM00448">
    <property type="entry name" value="REC"/>
    <property type="match status" value="1"/>
</dbReference>
<dbReference type="PANTHER" id="PTHR43280:SF28">
    <property type="entry name" value="HTH-TYPE TRANSCRIPTIONAL ACTIVATOR RHAS"/>
    <property type="match status" value="1"/>
</dbReference>
<evidence type="ECO:0000256" key="1">
    <source>
        <dbReference type="ARBA" id="ARBA00018672"/>
    </source>
</evidence>
<name>A0A9D2MZ29_9FIRM</name>